<comment type="subcellular location">
    <subcellularLocation>
        <location evidence="1">Mitochondrion</location>
    </subcellularLocation>
</comment>
<reference evidence="6" key="3">
    <citation type="submission" date="2022-06" db="UniProtKB">
        <authorList>
            <consortium name="EnsemblMetazoa"/>
        </authorList>
    </citation>
    <scope>IDENTIFICATION</scope>
</reference>
<keyword evidence="4" id="KW-0687">Ribonucleoprotein</keyword>
<reference evidence="7" key="1">
    <citation type="journal article" date="2020" name="PLoS Negl. Trop. Dis.">
        <title>High-quality nuclear genome for Sarcoptes scabiei-A critical resource for a neglected parasite.</title>
        <authorList>
            <person name="Korhonen P.K."/>
            <person name="Gasser R.B."/>
            <person name="Ma G."/>
            <person name="Wang T."/>
            <person name="Stroehlein A.J."/>
            <person name="Young N.D."/>
            <person name="Ang C.S."/>
            <person name="Fernando D.D."/>
            <person name="Lu H.C."/>
            <person name="Taylor S."/>
            <person name="Reynolds S.L."/>
            <person name="Mofiz E."/>
            <person name="Najaraj S.H."/>
            <person name="Gowda H."/>
            <person name="Madugundu A."/>
            <person name="Renuse S."/>
            <person name="Holt D."/>
            <person name="Pandey A."/>
            <person name="Papenfuss A.T."/>
            <person name="Fischer K."/>
        </authorList>
    </citation>
    <scope>NUCLEOTIDE SEQUENCE [LARGE SCALE GENOMIC DNA]</scope>
</reference>
<sequence length="594" mass="70883">MLISINLQRIILKKNLGAYPLKNLSRFSTVVEDVKKESNPSPKTEEGHQEDWFNVEKEIDIDERIVPKPISYRPDHLPQCRKRIRQKPWWRFRYFVDIHSRPLVKEEEYTEKPEYPPILEHDKEGLKKKIRFEWYNAIQRLPSAEEKIYEITKHYGHLSYIIEPVMKLYNSLPIQQHITRTHLIKNQLPDQNEMMDKEINYDPLKQMILTLIESRLFHTESCHVKHFKQSTLSVLGRTTKEIFSQSCKQQDLLADIIQIVRNFKQSHQSSSNTSNVQIDYNPFVATTWWVNDFPIPFKKKYWFRDQTTWNQCFAYRGNHACHVRTEMPLAPIVSIDNDVCMKSEVPQWNHNLLRFGIQLMRRNIYSLPGFWPSHSNGFDFPYLLGHSYEMIEMRKKLNIQIDDDIQDVLDGMAITSAFGWLTSIANNLGFTIYDHLTYPLVTNVIITDGQWWSFYVYQLNNHCFHDDVARETDPCNVCWSSGRLKLFDFNQDGSLSNMDHNVLDLLIKFCYNEPMQESTHLLRPYLSVDNRKKQDQDELSYSLRRKFANHTSSFIARRKKTNLWEQIYKRHKEAPNNFRRTRPKIEMKYPPFFK</sequence>
<dbReference type="PANTHER" id="PTHR13014">
    <property type="entry name" value="MITOCHONDRIAL 28S RIBOSOMAL PROTEIN S30/P52 PRO-APOTOTIC PROTEIN"/>
    <property type="match status" value="1"/>
</dbReference>
<evidence type="ECO:0000313" key="6">
    <source>
        <dbReference type="EnsemblMetazoa" id="KAF7492700.1"/>
    </source>
</evidence>
<dbReference type="GO" id="GO:0005762">
    <property type="term" value="C:mitochondrial large ribosomal subunit"/>
    <property type="evidence" value="ECO:0007669"/>
    <property type="project" value="TreeGrafter"/>
</dbReference>
<dbReference type="EnsemblMetazoa" id="SSS_1784s_mrna">
    <property type="protein sequence ID" value="KAF7492700.1"/>
    <property type="gene ID" value="SSS_1784"/>
</dbReference>
<evidence type="ECO:0000313" key="7">
    <source>
        <dbReference type="Proteomes" id="UP000070412"/>
    </source>
</evidence>
<dbReference type="EMBL" id="WVUK01000056">
    <property type="protein sequence ID" value="KAF7492700.1"/>
    <property type="molecule type" value="Genomic_DNA"/>
</dbReference>
<dbReference type="GO" id="GO:0003735">
    <property type="term" value="F:structural constituent of ribosome"/>
    <property type="evidence" value="ECO:0007669"/>
    <property type="project" value="InterPro"/>
</dbReference>
<dbReference type="InterPro" id="IPR039982">
    <property type="entry name" value="Ribosomal_mL65"/>
</dbReference>
<dbReference type="GO" id="GO:0006412">
    <property type="term" value="P:translation"/>
    <property type="evidence" value="ECO:0007669"/>
    <property type="project" value="InterPro"/>
</dbReference>
<evidence type="ECO:0000256" key="4">
    <source>
        <dbReference type="ARBA" id="ARBA00023274"/>
    </source>
</evidence>
<keyword evidence="2 5" id="KW-0689">Ribosomal protein</keyword>
<name>A0A834R9P5_SARSC</name>
<organism evidence="5">
    <name type="scientific">Sarcoptes scabiei</name>
    <name type="common">Itch mite</name>
    <name type="synonym">Acarus scabiei</name>
    <dbReference type="NCBI Taxonomy" id="52283"/>
    <lineage>
        <taxon>Eukaryota</taxon>
        <taxon>Metazoa</taxon>
        <taxon>Ecdysozoa</taxon>
        <taxon>Arthropoda</taxon>
        <taxon>Chelicerata</taxon>
        <taxon>Arachnida</taxon>
        <taxon>Acari</taxon>
        <taxon>Acariformes</taxon>
        <taxon>Sarcoptiformes</taxon>
        <taxon>Astigmata</taxon>
        <taxon>Psoroptidia</taxon>
        <taxon>Sarcoptoidea</taxon>
        <taxon>Sarcoptidae</taxon>
        <taxon>Sarcoptinae</taxon>
        <taxon>Sarcoptes</taxon>
    </lineage>
</organism>
<dbReference type="Proteomes" id="UP000070412">
    <property type="component" value="Unassembled WGS sequence"/>
</dbReference>
<gene>
    <name evidence="5" type="ORF">SSS_1784</name>
</gene>
<evidence type="ECO:0000256" key="2">
    <source>
        <dbReference type="ARBA" id="ARBA00022980"/>
    </source>
</evidence>
<evidence type="ECO:0000256" key="1">
    <source>
        <dbReference type="ARBA" id="ARBA00004173"/>
    </source>
</evidence>
<keyword evidence="7" id="KW-1185">Reference proteome</keyword>
<keyword evidence="3" id="KW-0496">Mitochondrion</keyword>
<reference evidence="5" key="2">
    <citation type="submission" date="2020-01" db="EMBL/GenBank/DDBJ databases">
        <authorList>
            <person name="Korhonen P.K.K."/>
            <person name="Guangxu M.G."/>
            <person name="Wang T.W."/>
            <person name="Stroehlein A.J.S."/>
            <person name="Young N.D."/>
            <person name="Ang C.-S.A."/>
            <person name="Fernando D.W.F."/>
            <person name="Lu H.L."/>
            <person name="Taylor S.T."/>
            <person name="Ehtesham M.E.M."/>
            <person name="Najaraj S.H.N."/>
            <person name="Harsha G.H.G."/>
            <person name="Madugundu A.M."/>
            <person name="Renuse S.R."/>
            <person name="Holt D.H."/>
            <person name="Pandey A.P."/>
            <person name="Papenfuss A.P."/>
            <person name="Gasser R.B.G."/>
            <person name="Fischer K.F."/>
        </authorList>
    </citation>
    <scope>NUCLEOTIDE SEQUENCE</scope>
    <source>
        <strain evidence="5">SSS_KF_BRIS2020</strain>
    </source>
</reference>
<dbReference type="InterPro" id="IPR010793">
    <property type="entry name" value="Ribosomal_mL37/mL65"/>
</dbReference>
<accession>A0A834R9P5</accession>
<dbReference type="PANTHER" id="PTHR13014:SF3">
    <property type="entry name" value="LARGE RIBOSOMAL SUBUNIT PROTEIN ML65"/>
    <property type="match status" value="1"/>
</dbReference>
<evidence type="ECO:0000313" key="5">
    <source>
        <dbReference type="EMBL" id="KAF7492700.1"/>
    </source>
</evidence>
<dbReference type="OrthoDB" id="6041973at2759"/>
<dbReference type="Pfam" id="PF07147">
    <property type="entry name" value="PDCD9"/>
    <property type="match status" value="1"/>
</dbReference>
<dbReference type="AlphaFoldDB" id="A0A834R9P5"/>
<protein>
    <submittedName>
        <fullName evidence="5">28S ribosomal protein S30, mitochondrial</fullName>
    </submittedName>
</protein>
<proteinExistence type="predicted"/>
<evidence type="ECO:0000256" key="3">
    <source>
        <dbReference type="ARBA" id="ARBA00023128"/>
    </source>
</evidence>